<dbReference type="GO" id="GO:0008897">
    <property type="term" value="F:holo-[acyl-carrier-protein] synthase activity"/>
    <property type="evidence" value="ECO:0007669"/>
    <property type="project" value="InterPro"/>
</dbReference>
<accession>A0A7M4DK12</accession>
<feature type="domain" description="4'-phosphopantetheinyl transferase N-terminal" evidence="4">
    <location>
        <begin position="5"/>
        <end position="105"/>
    </location>
</feature>
<dbReference type="PANTHER" id="PTHR12215">
    <property type="entry name" value="PHOSPHOPANTETHEINE TRANSFERASE"/>
    <property type="match status" value="1"/>
</dbReference>
<dbReference type="EMBL" id="CACRYJ010000034">
    <property type="protein sequence ID" value="VZO37400.1"/>
    <property type="molecule type" value="Genomic_DNA"/>
</dbReference>
<evidence type="ECO:0000259" key="3">
    <source>
        <dbReference type="Pfam" id="PF01648"/>
    </source>
</evidence>
<dbReference type="GO" id="GO:0000287">
    <property type="term" value="F:magnesium ion binding"/>
    <property type="evidence" value="ECO:0007669"/>
    <property type="project" value="InterPro"/>
</dbReference>
<protein>
    <recommendedName>
        <fullName evidence="7">4'-phosphopantetheinyl transferase</fullName>
    </recommendedName>
</protein>
<comment type="similarity">
    <text evidence="1">Belongs to the P-Pant transferase superfamily. Gsp/Sfp/HetI/AcpT family.</text>
</comment>
<dbReference type="Proteomes" id="UP000419743">
    <property type="component" value="Unassembled WGS sequence"/>
</dbReference>
<evidence type="ECO:0000256" key="1">
    <source>
        <dbReference type="ARBA" id="ARBA00010990"/>
    </source>
</evidence>
<dbReference type="SUPFAM" id="SSF56214">
    <property type="entry name" value="4'-phosphopantetheinyl transferase"/>
    <property type="match status" value="2"/>
</dbReference>
<sequence>MTLWWAPFDVADPAWLELLDPVEARRYAAYGQSADRARFLVGAVAVRRIFSSDLAIAPQSVPLDRTCPTCGRPHGKVRLTDDLRRPGETLEVSVSHSGAWVVVAAGRDGPVGVDVEVVDPALDHVGLARVGLGDRDADALLGLGDADRAWEFTGRWVRREAAVKAASPALPDESPRLQVHDVVVDASHRAAVAVLDSPPVEVRGLDARSILPPPGAPS</sequence>
<dbReference type="InterPro" id="IPR008278">
    <property type="entry name" value="4-PPantetheinyl_Trfase_dom"/>
</dbReference>
<dbReference type="Pfam" id="PF01648">
    <property type="entry name" value="ACPS"/>
    <property type="match status" value="1"/>
</dbReference>
<dbReference type="Gene3D" id="3.90.470.20">
    <property type="entry name" value="4'-phosphopantetheinyl transferase domain"/>
    <property type="match status" value="1"/>
</dbReference>
<keyword evidence="2" id="KW-0808">Transferase</keyword>
<evidence type="ECO:0000259" key="4">
    <source>
        <dbReference type="Pfam" id="PF22624"/>
    </source>
</evidence>
<feature type="domain" description="4'-phosphopantetheinyl transferase" evidence="3">
    <location>
        <begin position="110"/>
        <end position="192"/>
    </location>
</feature>
<dbReference type="AlphaFoldDB" id="A0A7M4DK12"/>
<dbReference type="InterPro" id="IPR055066">
    <property type="entry name" value="AASDHPPT_N"/>
</dbReference>
<reference evidence="5 6" key="1">
    <citation type="submission" date="2019-11" db="EMBL/GenBank/DDBJ databases">
        <authorList>
            <person name="Criscuolo A."/>
        </authorList>
    </citation>
    <scope>NUCLEOTIDE SEQUENCE [LARGE SCALE GENOMIC DNA]</scope>
    <source>
        <strain evidence="5">CIP111667</strain>
    </source>
</reference>
<comment type="caution">
    <text evidence="5">The sequence shown here is derived from an EMBL/GenBank/DDBJ whole genome shotgun (WGS) entry which is preliminary data.</text>
</comment>
<dbReference type="InterPro" id="IPR037143">
    <property type="entry name" value="4-PPantetheinyl_Trfase_dom_sf"/>
</dbReference>
<evidence type="ECO:0000313" key="5">
    <source>
        <dbReference type="EMBL" id="VZO37400.1"/>
    </source>
</evidence>
<dbReference type="Pfam" id="PF22624">
    <property type="entry name" value="AASDHPPT_N"/>
    <property type="match status" value="1"/>
</dbReference>
<keyword evidence="6" id="KW-1185">Reference proteome</keyword>
<evidence type="ECO:0000256" key="2">
    <source>
        <dbReference type="ARBA" id="ARBA00022679"/>
    </source>
</evidence>
<dbReference type="GO" id="GO:0019878">
    <property type="term" value="P:lysine biosynthetic process via aminoadipic acid"/>
    <property type="evidence" value="ECO:0007669"/>
    <property type="project" value="TreeGrafter"/>
</dbReference>
<name>A0A7M4DK12_9MICO</name>
<proteinExistence type="inferred from homology"/>
<evidence type="ECO:0000313" key="6">
    <source>
        <dbReference type="Proteomes" id="UP000419743"/>
    </source>
</evidence>
<gene>
    <name evidence="5" type="ORF">HALOF300_02474</name>
</gene>
<dbReference type="InterPro" id="IPR050559">
    <property type="entry name" value="P-Pant_transferase_sf"/>
</dbReference>
<organism evidence="5 6">
    <name type="scientific">Occultella aeris</name>
    <dbReference type="NCBI Taxonomy" id="2761496"/>
    <lineage>
        <taxon>Bacteria</taxon>
        <taxon>Bacillati</taxon>
        <taxon>Actinomycetota</taxon>
        <taxon>Actinomycetes</taxon>
        <taxon>Micrococcales</taxon>
        <taxon>Ruaniaceae</taxon>
        <taxon>Occultella</taxon>
    </lineage>
</organism>
<dbReference type="PANTHER" id="PTHR12215:SF10">
    <property type="entry name" value="L-AMINOADIPATE-SEMIALDEHYDE DEHYDROGENASE-PHOSPHOPANTETHEINYL TRANSFERASE"/>
    <property type="match status" value="1"/>
</dbReference>
<dbReference type="GO" id="GO:0005829">
    <property type="term" value="C:cytosol"/>
    <property type="evidence" value="ECO:0007669"/>
    <property type="project" value="TreeGrafter"/>
</dbReference>
<evidence type="ECO:0008006" key="7">
    <source>
        <dbReference type="Google" id="ProtNLM"/>
    </source>
</evidence>